<dbReference type="PANTHER" id="PTHR11963:SF20">
    <property type="entry name" value="PEPTIDASE B"/>
    <property type="match status" value="1"/>
</dbReference>
<evidence type="ECO:0000256" key="5">
    <source>
        <dbReference type="ARBA" id="ARBA00023211"/>
    </source>
</evidence>
<dbReference type="EMBL" id="DRMJ01000065">
    <property type="protein sequence ID" value="HHL42255.1"/>
    <property type="molecule type" value="Genomic_DNA"/>
</dbReference>
<dbReference type="Gene3D" id="3.40.220.10">
    <property type="entry name" value="Leucine Aminopeptidase, subunit E, domain 1"/>
    <property type="match status" value="1"/>
</dbReference>
<dbReference type="GO" id="GO:0030145">
    <property type="term" value="F:manganese ion binding"/>
    <property type="evidence" value="ECO:0007669"/>
    <property type="project" value="InterPro"/>
</dbReference>
<evidence type="ECO:0000259" key="6">
    <source>
        <dbReference type="Pfam" id="PF00883"/>
    </source>
</evidence>
<evidence type="ECO:0000256" key="2">
    <source>
        <dbReference type="ARBA" id="ARBA00022438"/>
    </source>
</evidence>
<dbReference type="InterPro" id="IPR048816">
    <property type="entry name" value="Peptidase_M17_N_1"/>
</dbReference>
<gene>
    <name evidence="8" type="ORF">ENJ42_01435</name>
</gene>
<accession>A0A7C5M258</accession>
<dbReference type="SUPFAM" id="SSF53187">
    <property type="entry name" value="Zn-dependent exopeptidases"/>
    <property type="match status" value="1"/>
</dbReference>
<comment type="similarity">
    <text evidence="1">Belongs to the peptidase M17 family.</text>
</comment>
<dbReference type="Pfam" id="PF00883">
    <property type="entry name" value="Peptidase_M17"/>
    <property type="match status" value="1"/>
</dbReference>
<evidence type="ECO:0000256" key="4">
    <source>
        <dbReference type="ARBA" id="ARBA00022801"/>
    </source>
</evidence>
<sequence length="222" mass="23960">MSTYFCKTGDVPDGTTVIPVKICRPEDIDTVLETLTETQTAYAKSTGFKANRGQLLQLPGDDGQVSHIVFGAGSSGYEGSELLAGKLASDLPRGYYRIDRAPEDWRKNLMAICWGLGAYKFTKYLNNDHTPACLVGDMDDDVCNTVAAIHMGRNLINTPAGDLGPVALQDAAKALAKRYGAEFRAIIGGDLLAENLPLIHAVGRAAHQPPRLIELIWGDEKA</sequence>
<keyword evidence="2 8" id="KW-0031">Aminopeptidase</keyword>
<evidence type="ECO:0000259" key="7">
    <source>
        <dbReference type="Pfam" id="PF21337"/>
    </source>
</evidence>
<dbReference type="PANTHER" id="PTHR11963">
    <property type="entry name" value="LEUCINE AMINOPEPTIDASE-RELATED"/>
    <property type="match status" value="1"/>
</dbReference>
<feature type="domain" description="Cytosol aminopeptidase" evidence="6">
    <location>
        <begin position="152"/>
        <end position="220"/>
    </location>
</feature>
<keyword evidence="5" id="KW-0464">Manganese</keyword>
<dbReference type="Proteomes" id="UP000885830">
    <property type="component" value="Unassembled WGS sequence"/>
</dbReference>
<keyword evidence="4" id="KW-0378">Hydrolase</keyword>
<protein>
    <submittedName>
        <fullName evidence="8">Leucyl aminopeptidase family protein</fullName>
    </submittedName>
</protein>
<dbReference type="GO" id="GO:0005737">
    <property type="term" value="C:cytoplasm"/>
    <property type="evidence" value="ECO:0007669"/>
    <property type="project" value="InterPro"/>
</dbReference>
<keyword evidence="3" id="KW-0645">Protease</keyword>
<evidence type="ECO:0000256" key="3">
    <source>
        <dbReference type="ARBA" id="ARBA00022670"/>
    </source>
</evidence>
<dbReference type="InterPro" id="IPR000819">
    <property type="entry name" value="Peptidase_M17_C"/>
</dbReference>
<feature type="domain" description="M17 aminopeptidase N-terminal" evidence="7">
    <location>
        <begin position="18"/>
        <end position="133"/>
    </location>
</feature>
<proteinExistence type="inferred from homology"/>
<dbReference type="InterPro" id="IPR011356">
    <property type="entry name" value="Leucine_aapep/pepB"/>
</dbReference>
<reference evidence="8" key="1">
    <citation type="journal article" date="2020" name="mSystems">
        <title>Genome- and Community-Level Interaction Insights into Carbon Utilization and Element Cycling Functions of Hydrothermarchaeota in Hydrothermal Sediment.</title>
        <authorList>
            <person name="Zhou Z."/>
            <person name="Liu Y."/>
            <person name="Xu W."/>
            <person name="Pan J."/>
            <person name="Luo Z.H."/>
            <person name="Li M."/>
        </authorList>
    </citation>
    <scope>NUCLEOTIDE SEQUENCE [LARGE SCALE GENOMIC DNA]</scope>
    <source>
        <strain evidence="8">HyVt-485</strain>
    </source>
</reference>
<feature type="non-terminal residue" evidence="8">
    <location>
        <position position="222"/>
    </location>
</feature>
<comment type="caution">
    <text evidence="8">The sequence shown here is derived from an EMBL/GenBank/DDBJ whole genome shotgun (WGS) entry which is preliminary data.</text>
</comment>
<dbReference type="InterPro" id="IPR043472">
    <property type="entry name" value="Macro_dom-like"/>
</dbReference>
<name>A0A7C5M258_9PROT</name>
<evidence type="ECO:0000313" key="8">
    <source>
        <dbReference type="EMBL" id="HHL42255.1"/>
    </source>
</evidence>
<evidence type="ECO:0000256" key="1">
    <source>
        <dbReference type="ARBA" id="ARBA00009528"/>
    </source>
</evidence>
<dbReference type="AlphaFoldDB" id="A0A7C5M258"/>
<dbReference type="GO" id="GO:0006508">
    <property type="term" value="P:proteolysis"/>
    <property type="evidence" value="ECO:0007669"/>
    <property type="project" value="UniProtKB-KW"/>
</dbReference>
<dbReference type="Pfam" id="PF21337">
    <property type="entry name" value="Peptidase_M17_N_1"/>
    <property type="match status" value="1"/>
</dbReference>
<organism evidence="8">
    <name type="scientific">Hellea balneolensis</name>
    <dbReference type="NCBI Taxonomy" id="287478"/>
    <lineage>
        <taxon>Bacteria</taxon>
        <taxon>Pseudomonadati</taxon>
        <taxon>Pseudomonadota</taxon>
        <taxon>Alphaproteobacteria</taxon>
        <taxon>Maricaulales</taxon>
        <taxon>Robiginitomaculaceae</taxon>
        <taxon>Hellea</taxon>
    </lineage>
</organism>
<dbReference type="Gene3D" id="3.40.630.10">
    <property type="entry name" value="Zn peptidases"/>
    <property type="match status" value="1"/>
</dbReference>
<dbReference type="GO" id="GO:0070006">
    <property type="term" value="F:metalloaminopeptidase activity"/>
    <property type="evidence" value="ECO:0007669"/>
    <property type="project" value="InterPro"/>
</dbReference>